<evidence type="ECO:0000313" key="2">
    <source>
        <dbReference type="EMBL" id="AAG31345.1"/>
    </source>
</evidence>
<organismHost>
    <name type="scientific">Lactobacillus delbrueckii</name>
    <dbReference type="NCBI Taxonomy" id="1584"/>
</organismHost>
<name>Q9G0C4_BPMV4</name>
<accession>Q9G0C4</accession>
<gene>
    <name evidence="2" type="primary">orf 65</name>
</gene>
<proteinExistence type="predicted"/>
<reference evidence="2" key="3">
    <citation type="journal article" date="2010" name="J. Bacteriol.">
        <title>Control of directionality in bacteriophage mv4 site-specific recombination: functional analysis of the Xis factor.</title>
        <authorList>
            <person name="Coddeville M."/>
            <person name="Ritzenthaler P."/>
        </authorList>
    </citation>
    <scope>NUCLEOTIDE SEQUENCE</scope>
</reference>
<feature type="region of interest" description="Disordered" evidence="1">
    <location>
        <begin position="37"/>
        <end position="65"/>
    </location>
</feature>
<evidence type="ECO:0000256" key="1">
    <source>
        <dbReference type="SAM" id="MobiDB-lite"/>
    </source>
</evidence>
<dbReference type="EMBL" id="AF182207">
    <property type="protein sequence ID" value="AAG31345.1"/>
    <property type="molecule type" value="Genomic_DNA"/>
</dbReference>
<protein>
    <submittedName>
        <fullName evidence="2">ORF 65</fullName>
    </submittedName>
</protein>
<sequence length="65" mass="7097">MAIAPEHSTNFLRKLGFSTRSTDSGFSIRLTWARDTSKASHSPLRTERGMTEASQALTGRKKAGS</sequence>
<organism evidence="2">
    <name type="scientific">Lactococcus phage mv4</name>
    <name type="common">Lactococcus delbrueckii bacteriophage mv4</name>
    <dbReference type="NCBI Taxonomy" id="12392"/>
    <lineage>
        <taxon>Viruses</taxon>
    </lineage>
</organism>
<reference evidence="2" key="2">
    <citation type="journal article" date="2007" name="Virology">
        <title>Single independent operator sites are involved in the genetic switch of the Lactobacillus delbrueckii bacteriophage mv4.</title>
        <authorList>
            <person name="Coddeville M."/>
            <person name="Auvray F."/>
            <person name="Mikkonen M."/>
            <person name="Ritzenthaler P."/>
        </authorList>
    </citation>
    <scope>NUCLEOTIDE SEQUENCE</scope>
</reference>
<reference evidence="2" key="1">
    <citation type="submission" date="2006-09" db="EMBL/GenBank/DDBJ databases">
        <title>Characterization of the lysogeny DNA module from the temperate Lactobacillus delbrueckii bacteriophage mv4.</title>
        <authorList>
            <person name="Lautier M."/>
            <person name="Auvray F."/>
            <person name="Mikkonen M."/>
            <person name="Duval C."/>
            <person name="Ritzenthaler P."/>
        </authorList>
    </citation>
    <scope>NUCLEOTIDE SEQUENCE</scope>
</reference>